<dbReference type="RefSeq" id="XP_056083964.1">
    <property type="nucleotide sequence ID" value="XM_056230001.1"/>
</dbReference>
<dbReference type="Gene3D" id="3.40.50.300">
    <property type="entry name" value="P-loop containing nucleotide triphosphate hydrolases"/>
    <property type="match status" value="2"/>
</dbReference>
<keyword evidence="16" id="KW-1185">Reference proteome</keyword>
<keyword evidence="8 12" id="KW-0175">Coiled coil</keyword>
<evidence type="ECO:0000256" key="9">
    <source>
        <dbReference type="ARBA" id="ARBA00023172"/>
    </source>
</evidence>
<keyword evidence="4" id="KW-0158">Chromosome</keyword>
<evidence type="ECO:0000256" key="5">
    <source>
        <dbReference type="ARBA" id="ARBA00022741"/>
    </source>
</evidence>
<dbReference type="GO" id="GO:0003697">
    <property type="term" value="F:single-stranded DNA binding"/>
    <property type="evidence" value="ECO:0007669"/>
    <property type="project" value="TreeGrafter"/>
</dbReference>
<protein>
    <recommendedName>
        <fullName evidence="14">Rad50/SbcC-type AAA domain-containing protein</fullName>
    </recommendedName>
</protein>
<keyword evidence="5" id="KW-0547">Nucleotide-binding</keyword>
<keyword evidence="9" id="KW-0233">DNA recombination</keyword>
<organism evidence="15 16">
    <name type="scientific">Saccharomyces kudriavzevii (strain ATCC MYA-4449 / AS 2.2408 / CBS 8840 / NBRC 1802 / NCYC 2889)</name>
    <name type="common">Yeast</name>
    <dbReference type="NCBI Taxonomy" id="226230"/>
    <lineage>
        <taxon>Eukaryota</taxon>
        <taxon>Fungi</taxon>
        <taxon>Dikarya</taxon>
        <taxon>Ascomycota</taxon>
        <taxon>Saccharomycotina</taxon>
        <taxon>Saccharomycetes</taxon>
        <taxon>Saccharomycetales</taxon>
        <taxon>Saccharomycetaceae</taxon>
        <taxon>Saccharomyces</taxon>
    </lineage>
</organism>
<evidence type="ECO:0000256" key="2">
    <source>
        <dbReference type="ARBA" id="ARBA00004286"/>
    </source>
</evidence>
<evidence type="ECO:0000256" key="3">
    <source>
        <dbReference type="ARBA" id="ARBA00006793"/>
    </source>
</evidence>
<dbReference type="InterPro" id="IPR038729">
    <property type="entry name" value="Rad50/SbcC_AAA"/>
</dbReference>
<dbReference type="PANTHER" id="PTHR19306">
    <property type="entry name" value="STRUCTURAL MAINTENANCE OF CHROMOSOMES 5,6 SMC5, SMC6"/>
    <property type="match status" value="1"/>
</dbReference>
<evidence type="ECO:0000256" key="12">
    <source>
        <dbReference type="SAM" id="Coils"/>
    </source>
</evidence>
<evidence type="ECO:0000256" key="10">
    <source>
        <dbReference type="ARBA" id="ARBA00023204"/>
    </source>
</evidence>
<reference evidence="15" key="1">
    <citation type="submission" date="2022-10" db="EMBL/GenBank/DDBJ databases">
        <authorList>
            <person name="Byrne P K."/>
        </authorList>
    </citation>
    <scope>NUCLEOTIDE SEQUENCE</scope>
    <source>
        <strain evidence="15">IFO1802</strain>
    </source>
</reference>
<dbReference type="InterPro" id="IPR027417">
    <property type="entry name" value="P-loop_NTPase"/>
</dbReference>
<dbReference type="GO" id="GO:0003684">
    <property type="term" value="F:damaged DNA binding"/>
    <property type="evidence" value="ECO:0007669"/>
    <property type="project" value="TreeGrafter"/>
</dbReference>
<dbReference type="SUPFAM" id="SSF52540">
    <property type="entry name" value="P-loop containing nucleoside triphosphate hydrolases"/>
    <property type="match status" value="2"/>
</dbReference>
<dbReference type="AlphaFoldDB" id="A0AA35J317"/>
<evidence type="ECO:0000313" key="15">
    <source>
        <dbReference type="EMBL" id="CAI4046977.1"/>
    </source>
</evidence>
<proteinExistence type="inferred from homology"/>
<dbReference type="Gene3D" id="1.10.287.1490">
    <property type="match status" value="1"/>
</dbReference>
<feature type="coiled-coil region" evidence="12">
    <location>
        <begin position="708"/>
        <end position="923"/>
    </location>
</feature>
<keyword evidence="7" id="KW-0067">ATP-binding</keyword>
<evidence type="ECO:0000256" key="7">
    <source>
        <dbReference type="ARBA" id="ARBA00022840"/>
    </source>
</evidence>
<evidence type="ECO:0000313" key="16">
    <source>
        <dbReference type="Proteomes" id="UP001162087"/>
    </source>
</evidence>
<dbReference type="GO" id="GO:0000724">
    <property type="term" value="P:double-strand break repair via homologous recombination"/>
    <property type="evidence" value="ECO:0007669"/>
    <property type="project" value="TreeGrafter"/>
</dbReference>
<accession>A0AA35J317</accession>
<dbReference type="GO" id="GO:0035861">
    <property type="term" value="C:site of double-strand break"/>
    <property type="evidence" value="ECO:0007669"/>
    <property type="project" value="TreeGrafter"/>
</dbReference>
<feature type="coiled-coil region" evidence="12">
    <location>
        <begin position="269"/>
        <end position="363"/>
    </location>
</feature>
<dbReference type="PANTHER" id="PTHR19306:SF6">
    <property type="entry name" value="STRUCTURAL MAINTENANCE OF CHROMOSOMES PROTEIN 6"/>
    <property type="match status" value="1"/>
</dbReference>
<dbReference type="GO" id="GO:0005524">
    <property type="term" value="F:ATP binding"/>
    <property type="evidence" value="ECO:0007669"/>
    <property type="project" value="UniProtKB-KW"/>
</dbReference>
<evidence type="ECO:0000256" key="13">
    <source>
        <dbReference type="SAM" id="MobiDB-lite"/>
    </source>
</evidence>
<feature type="compositionally biased region" description="Polar residues" evidence="13">
    <location>
        <begin position="44"/>
        <end position="59"/>
    </location>
</feature>
<evidence type="ECO:0000256" key="6">
    <source>
        <dbReference type="ARBA" id="ARBA00022763"/>
    </source>
</evidence>
<keyword evidence="11" id="KW-0539">Nucleus</keyword>
<dbReference type="GeneID" id="80925934"/>
<sequence length="1120" mass="128079">MTSTILSSKRPMEQVDDELLSLTAQQENEEQRQQTKRRRHQFAPMTQFNNNNDDSTNALDGSSRVGSSSDVATAEQDNFLEESPSGYIKKVILRNFMCHEHFELELGSRLNFIVGNNGSGKSAILTAITIGLGAKASETNRGSSLKDLIREGCYSAKITLHLENSKYGAYQQGTFGSEIIVERTIKRDGPASFSLKSEIGREISNKKKDIQTVVDFFSVPVSNPMCFLSQDAARSFLTASTSQDKYSHFMKGTLLQEITENLVYASAIHDSAQENMALHLENLKSLKAEYEDAKKLLRELNQTSDLNERKMLLQAKSLWIDIAQNTDACKNLENEISGIQQKINEVSEKISNRQEKIERYTSDGTTIESKIDAKVIHVNEKDSEHQNARQLLRDVKSRFEKEKSNQAEAQSNIDQGKKKVNALNKTIAHLEEELTKEMGGDKDQMRQELEQLEKNNEKLREVNNSLAVNLQDLKNEERDIQRERESELRVVSQSIQNKKMELHNISKGNDTFLMNFDRNMDRLLKTIEQRKNDFQTPPIGPLGSFVTIKKDFEKWTRSIQRAISSSLNSFVVANPKDNRLLRDIMRSCNIRSNIPIVTYRLNQFNYSGGRARGNYPTIVDALDFSKPEIECLFVDLSRIERIVLIADKNEARNFLKRSPANVNMALSLRDRRSGFQLSGGYRLDTVTYQDKVRLKVISSSDNGTGYLKDLIEQEIKESQNIRDRYEEKLNDVRSKLKEIDERLNNIKGEMRKTNSRITELKMNVGKVVDTGILNSKINERKNQEQAIASYEAAKEELGLKIEQIAQEAQPIKEQYDSTKLAFMEAQDDLQQLKEDINCRQSRIQKLKDDTIYYEDKKKTCRENIKKIEANVAVLNEGIQKQIENACAFCSKEQVESADLPATQEEIKRELDKVSRMIQKAEKSLGLSQEEVIELFEKCRSKYKEGQKKYVEIDEALNRLHNSLKARDQNYKNAEKGTCFDADMDFRASLKVRKFSGNLSFIKDTKSLEIYILTTNDEKARNVDTLSGGEKSFSQMALLLATWKPMRSRIIALDEFDVFMDQVNRKIGTTLIVKKLKDIARTQTIIITPQDIGKIADIDSSGVSIHKMRDPERQNNSNFYN</sequence>
<evidence type="ECO:0000256" key="11">
    <source>
        <dbReference type="ARBA" id="ARBA00023242"/>
    </source>
</evidence>
<feature type="coiled-coil region" evidence="12">
    <location>
        <begin position="413"/>
        <end position="490"/>
    </location>
</feature>
<dbReference type="GO" id="GO:0030915">
    <property type="term" value="C:Smc5-Smc6 complex"/>
    <property type="evidence" value="ECO:0007669"/>
    <property type="project" value="TreeGrafter"/>
</dbReference>
<evidence type="ECO:0000256" key="8">
    <source>
        <dbReference type="ARBA" id="ARBA00023054"/>
    </source>
</evidence>
<feature type="compositionally biased region" description="Low complexity" evidence="13">
    <location>
        <begin position="60"/>
        <end position="70"/>
    </location>
</feature>
<comment type="similarity">
    <text evidence="3">Belongs to the SMC family. SMC6 subfamily.</text>
</comment>
<comment type="subcellular location">
    <subcellularLocation>
        <location evidence="2">Chromosome</location>
    </subcellularLocation>
    <subcellularLocation>
        <location evidence="1">Nucleus</location>
    </subcellularLocation>
</comment>
<dbReference type="Proteomes" id="UP001162087">
    <property type="component" value="Chromosome 12"/>
</dbReference>
<feature type="domain" description="Rad50/SbcC-type AAA" evidence="14">
    <location>
        <begin position="90"/>
        <end position="348"/>
    </location>
</feature>
<dbReference type="EMBL" id="OX365907">
    <property type="protein sequence ID" value="CAI4046977.1"/>
    <property type="molecule type" value="Genomic_DNA"/>
</dbReference>
<evidence type="ECO:0000256" key="4">
    <source>
        <dbReference type="ARBA" id="ARBA00022454"/>
    </source>
</evidence>
<evidence type="ECO:0000259" key="14">
    <source>
        <dbReference type="Pfam" id="PF13476"/>
    </source>
</evidence>
<keyword evidence="6" id="KW-0227">DNA damage</keyword>
<keyword evidence="10" id="KW-0234">DNA repair</keyword>
<feature type="region of interest" description="Disordered" evidence="13">
    <location>
        <begin position="23"/>
        <end position="70"/>
    </location>
</feature>
<dbReference type="GO" id="GO:0005634">
    <property type="term" value="C:nucleus"/>
    <property type="evidence" value="ECO:0007669"/>
    <property type="project" value="UniProtKB-SubCell"/>
</dbReference>
<dbReference type="Pfam" id="PF13476">
    <property type="entry name" value="AAA_23"/>
    <property type="match status" value="1"/>
</dbReference>
<evidence type="ECO:0000256" key="1">
    <source>
        <dbReference type="ARBA" id="ARBA00004123"/>
    </source>
</evidence>
<gene>
    <name evidence="15" type="primary">SKDI12G4090</name>
    <name evidence="15" type="ORF">SKDI_12G4090</name>
</gene>
<name>A0AA35J317_SACK1</name>
<dbReference type="GO" id="GO:0016887">
    <property type="term" value="F:ATP hydrolysis activity"/>
    <property type="evidence" value="ECO:0007669"/>
    <property type="project" value="InterPro"/>
</dbReference>